<evidence type="ECO:0000256" key="3">
    <source>
        <dbReference type="ARBA" id="ARBA00022741"/>
    </source>
</evidence>
<keyword evidence="11" id="KW-1185">Reference proteome</keyword>
<dbReference type="GO" id="GO:0005739">
    <property type="term" value="C:mitochondrion"/>
    <property type="evidence" value="ECO:0007669"/>
    <property type="project" value="TreeGrafter"/>
</dbReference>
<dbReference type="PROSITE" id="PS51748">
    <property type="entry name" value="HEXOKINASE_2"/>
    <property type="match status" value="1"/>
</dbReference>
<feature type="domain" description="Hexokinase C-terminal" evidence="9">
    <location>
        <begin position="268"/>
        <end position="511"/>
    </location>
</feature>
<evidence type="ECO:0000256" key="2">
    <source>
        <dbReference type="ARBA" id="ARBA00022679"/>
    </source>
</evidence>
<evidence type="ECO:0000259" key="8">
    <source>
        <dbReference type="Pfam" id="PF00349"/>
    </source>
</evidence>
<reference evidence="10 11" key="1">
    <citation type="journal article" date="2023" name="Elife">
        <title>Identification of key yeast species and microbe-microbe interactions impacting larval growth of Drosophila in the wild.</title>
        <authorList>
            <person name="Mure A."/>
            <person name="Sugiura Y."/>
            <person name="Maeda R."/>
            <person name="Honda K."/>
            <person name="Sakurai N."/>
            <person name="Takahashi Y."/>
            <person name="Watada M."/>
            <person name="Katoh T."/>
            <person name="Gotoh A."/>
            <person name="Gotoh Y."/>
            <person name="Taniguchi I."/>
            <person name="Nakamura K."/>
            <person name="Hayashi T."/>
            <person name="Katayama T."/>
            <person name="Uemura T."/>
            <person name="Hattori Y."/>
        </authorList>
    </citation>
    <scope>NUCLEOTIDE SEQUENCE [LARGE SCALE GENOMIC DNA]</scope>
    <source>
        <strain evidence="10 11">PK-24</strain>
    </source>
</reference>
<dbReference type="PANTHER" id="PTHR19443:SF24">
    <property type="entry name" value="PHOSPHOTRANSFERASE"/>
    <property type="match status" value="1"/>
</dbReference>
<evidence type="ECO:0000256" key="5">
    <source>
        <dbReference type="ARBA" id="ARBA00022840"/>
    </source>
</evidence>
<dbReference type="AlphaFoldDB" id="A0AAV5R9U8"/>
<dbReference type="InterPro" id="IPR022672">
    <property type="entry name" value="Hexokinase_N"/>
</dbReference>
<dbReference type="GO" id="GO:0005524">
    <property type="term" value="F:ATP binding"/>
    <property type="evidence" value="ECO:0007669"/>
    <property type="project" value="UniProtKB-UniRule"/>
</dbReference>
<comment type="caution">
    <text evidence="10">The sequence shown here is derived from an EMBL/GenBank/DDBJ whole genome shotgun (WGS) entry which is preliminary data.</text>
</comment>
<dbReference type="GO" id="GO:0001678">
    <property type="term" value="P:intracellular glucose homeostasis"/>
    <property type="evidence" value="ECO:0007669"/>
    <property type="project" value="InterPro"/>
</dbReference>
<dbReference type="Gene3D" id="3.40.367.20">
    <property type="match status" value="1"/>
</dbReference>
<dbReference type="GO" id="GO:0006013">
    <property type="term" value="P:mannose metabolic process"/>
    <property type="evidence" value="ECO:0007669"/>
    <property type="project" value="TreeGrafter"/>
</dbReference>
<dbReference type="GO" id="GO:0019158">
    <property type="term" value="F:mannokinase activity"/>
    <property type="evidence" value="ECO:0007669"/>
    <property type="project" value="TreeGrafter"/>
</dbReference>
<keyword evidence="2 6" id="KW-0808">Transferase</keyword>
<dbReference type="EC" id="2.7.1.-" evidence="6"/>
<feature type="compositionally biased region" description="Low complexity" evidence="7">
    <location>
        <begin position="25"/>
        <end position="54"/>
    </location>
</feature>
<dbReference type="PANTHER" id="PTHR19443">
    <property type="entry name" value="HEXOKINASE"/>
    <property type="match status" value="1"/>
</dbReference>
<protein>
    <recommendedName>
        <fullName evidence="6">Phosphotransferase</fullName>
        <ecNumber evidence="6">2.7.1.-</ecNumber>
    </recommendedName>
</protein>
<dbReference type="Pfam" id="PF03727">
    <property type="entry name" value="Hexokinase_2"/>
    <property type="match status" value="1"/>
</dbReference>
<comment type="similarity">
    <text evidence="1 6">Belongs to the hexokinase family.</text>
</comment>
<evidence type="ECO:0000256" key="7">
    <source>
        <dbReference type="SAM" id="MobiDB-lite"/>
    </source>
</evidence>
<proteinExistence type="inferred from homology"/>
<accession>A0AAV5R9U8</accession>
<gene>
    <name evidence="10" type="ORF">DAPK24_048670</name>
</gene>
<dbReference type="InterPro" id="IPR043129">
    <property type="entry name" value="ATPase_NBD"/>
</dbReference>
<dbReference type="SUPFAM" id="SSF53067">
    <property type="entry name" value="Actin-like ATPase domain"/>
    <property type="match status" value="2"/>
</dbReference>
<dbReference type="Gene3D" id="3.30.420.40">
    <property type="match status" value="1"/>
</dbReference>
<dbReference type="PRINTS" id="PR00475">
    <property type="entry name" value="HEXOKINASE"/>
</dbReference>
<dbReference type="GO" id="GO:0005536">
    <property type="term" value="F:D-glucose binding"/>
    <property type="evidence" value="ECO:0007669"/>
    <property type="project" value="InterPro"/>
</dbReference>
<keyword evidence="6" id="KW-0324">Glycolysis</keyword>
<dbReference type="InterPro" id="IPR001312">
    <property type="entry name" value="Hexokinase"/>
</dbReference>
<organism evidence="10 11">
    <name type="scientific">Pichia kluyveri</name>
    <name type="common">Yeast</name>
    <dbReference type="NCBI Taxonomy" id="36015"/>
    <lineage>
        <taxon>Eukaryota</taxon>
        <taxon>Fungi</taxon>
        <taxon>Dikarya</taxon>
        <taxon>Ascomycota</taxon>
        <taxon>Saccharomycotina</taxon>
        <taxon>Pichiomycetes</taxon>
        <taxon>Pichiales</taxon>
        <taxon>Pichiaceae</taxon>
        <taxon>Pichia</taxon>
    </lineage>
</organism>
<keyword evidence="5 6" id="KW-0067">ATP-binding</keyword>
<dbReference type="GO" id="GO:0004340">
    <property type="term" value="F:glucokinase activity"/>
    <property type="evidence" value="ECO:0007669"/>
    <property type="project" value="TreeGrafter"/>
</dbReference>
<dbReference type="GO" id="GO:0006096">
    <property type="term" value="P:glycolytic process"/>
    <property type="evidence" value="ECO:0007669"/>
    <property type="project" value="UniProtKB-KW"/>
</dbReference>
<dbReference type="InterPro" id="IPR022673">
    <property type="entry name" value="Hexokinase_C"/>
</dbReference>
<evidence type="ECO:0000313" key="11">
    <source>
        <dbReference type="Proteomes" id="UP001378960"/>
    </source>
</evidence>
<sequence length="519" mass="58193">MNIGTPELSLENTYTTDKSDSVAISTESLTTDTDSSSDSTESLTTDTDSSSDSTLNFDTHNVIEQKLLNYLKINQINDNFEKITEIFESQIFDSIYKSNNCMLPCLSIPPNENEQLLGFVTVIDIGGSTLRISVVEFLPNKKAQCIINKSWNINNDNKVFNIHFFNWIATNFKSVIDNQLIEKLSDNDNKIKIGLTWSFPIIQNIASNRGIVSDLGKGFSVCDEFKSGDLKDIFENCFASNNIPIKIYTIVNDSISVFISGAYFKNSKLGLVQGTGVNSCMLIDSKLFSNEKKSKLPKSYALNDKLLVNTEASFLGMHLKDYLSASDHEISGIWSIIDNDNSILPPHLTTSHYGVFQPLELLTSGRYIPEIIRRIFINFNDNKKSLFERNFPNTEYSLTAHQLSLLNQGKNVGFDLIEEELIILKKITEFVIYRASIILVSYIISLVNIGKFNSLNELDISVVGSMLNHFPGYKKAVTEVLIEKSLLEETPNISLDFIEDSSIYGAAISALINEKRNLI</sequence>
<feature type="region of interest" description="Disordered" evidence="7">
    <location>
        <begin position="1"/>
        <end position="54"/>
    </location>
</feature>
<evidence type="ECO:0000256" key="1">
    <source>
        <dbReference type="ARBA" id="ARBA00009225"/>
    </source>
</evidence>
<dbReference type="InterPro" id="IPR018181">
    <property type="entry name" value="Heat_shock_70_CS"/>
</dbReference>
<dbReference type="GO" id="GO:0005829">
    <property type="term" value="C:cytosol"/>
    <property type="evidence" value="ECO:0007669"/>
    <property type="project" value="TreeGrafter"/>
</dbReference>
<keyword evidence="3 6" id="KW-0547">Nucleotide-binding</keyword>
<name>A0AAV5R9U8_PICKL</name>
<dbReference type="GO" id="GO:0008865">
    <property type="term" value="F:fructokinase activity"/>
    <property type="evidence" value="ECO:0007669"/>
    <property type="project" value="TreeGrafter"/>
</dbReference>
<dbReference type="PROSITE" id="PS00329">
    <property type="entry name" value="HSP70_2"/>
    <property type="match status" value="1"/>
</dbReference>
<keyword evidence="4 6" id="KW-0418">Kinase</keyword>
<dbReference type="EMBL" id="BTGB01000009">
    <property type="protein sequence ID" value="GMM48269.1"/>
    <property type="molecule type" value="Genomic_DNA"/>
</dbReference>
<dbReference type="GO" id="GO:0006006">
    <property type="term" value="P:glucose metabolic process"/>
    <property type="evidence" value="ECO:0007669"/>
    <property type="project" value="TreeGrafter"/>
</dbReference>
<dbReference type="Pfam" id="PF00349">
    <property type="entry name" value="Hexokinase_1"/>
    <property type="match status" value="1"/>
</dbReference>
<evidence type="ECO:0000259" key="9">
    <source>
        <dbReference type="Pfam" id="PF03727"/>
    </source>
</evidence>
<feature type="domain" description="Hexokinase N-terminal" evidence="8">
    <location>
        <begin position="77"/>
        <end position="263"/>
    </location>
</feature>
<evidence type="ECO:0000256" key="6">
    <source>
        <dbReference type="RuleBase" id="RU362007"/>
    </source>
</evidence>
<evidence type="ECO:0000313" key="10">
    <source>
        <dbReference type="EMBL" id="GMM48269.1"/>
    </source>
</evidence>
<evidence type="ECO:0000256" key="4">
    <source>
        <dbReference type="ARBA" id="ARBA00022777"/>
    </source>
</evidence>
<dbReference type="CDD" id="cd24000">
    <property type="entry name" value="ASKHA_NBD_HK"/>
    <property type="match status" value="1"/>
</dbReference>
<dbReference type="Proteomes" id="UP001378960">
    <property type="component" value="Unassembled WGS sequence"/>
</dbReference>